<dbReference type="Proteomes" id="UP000887580">
    <property type="component" value="Unplaced"/>
</dbReference>
<evidence type="ECO:0000313" key="2">
    <source>
        <dbReference type="WBParaSite" id="PS1159_v2.g11314.t1"/>
    </source>
</evidence>
<dbReference type="WBParaSite" id="PS1159_v2.g11314.t1">
    <property type="protein sequence ID" value="PS1159_v2.g11314.t1"/>
    <property type="gene ID" value="PS1159_v2.g11314"/>
</dbReference>
<sequence length="287" mass="31876">MEDLLINKHTSNPAQLSPGSSYQLPNNKSSRNVSNNKINIDGNNNNLNGFQKPISDLSMPFIPSTHKKSSNFLKSKIVDLILLSLLGSIMAILSYGIDFCIHSLLNIRENFLYIFECYIFAQFLIWLFYAVILVTTSAAICHHFGPQARGSGFPEIKISIRGIFMKEFYTVQTFITKIIALPLFVGSGSPIGKEAPFVHLSSIMAHQLSKISKRVISVYSNESRKSEMLAAGCAVGIACTFGSPVGAVFYAMEATNVYFETYNVKRCLLAATFSSTIYRILINFSEF</sequence>
<protein>
    <submittedName>
        <fullName evidence="2">Chloride channel protein</fullName>
    </submittedName>
</protein>
<accession>A0AC35EVZ3</accession>
<organism evidence="1 2">
    <name type="scientific">Panagrolaimus sp. PS1159</name>
    <dbReference type="NCBI Taxonomy" id="55785"/>
    <lineage>
        <taxon>Eukaryota</taxon>
        <taxon>Metazoa</taxon>
        <taxon>Ecdysozoa</taxon>
        <taxon>Nematoda</taxon>
        <taxon>Chromadorea</taxon>
        <taxon>Rhabditida</taxon>
        <taxon>Tylenchina</taxon>
        <taxon>Panagrolaimomorpha</taxon>
        <taxon>Panagrolaimoidea</taxon>
        <taxon>Panagrolaimidae</taxon>
        <taxon>Panagrolaimus</taxon>
    </lineage>
</organism>
<proteinExistence type="predicted"/>
<name>A0AC35EVZ3_9BILA</name>
<reference evidence="2" key="1">
    <citation type="submission" date="2022-11" db="UniProtKB">
        <authorList>
            <consortium name="WormBaseParasite"/>
        </authorList>
    </citation>
    <scope>IDENTIFICATION</scope>
</reference>
<evidence type="ECO:0000313" key="1">
    <source>
        <dbReference type="Proteomes" id="UP000887580"/>
    </source>
</evidence>